<dbReference type="RefSeq" id="WP_121852549.1">
    <property type="nucleotide sequence ID" value="NZ_CP037952.1"/>
</dbReference>
<dbReference type="PANTHER" id="PTHR43584:SF8">
    <property type="entry name" value="N-ACETYLMURAMATE ALPHA-1-PHOSPHATE URIDYLYLTRANSFERASE"/>
    <property type="match status" value="1"/>
</dbReference>
<evidence type="ECO:0000256" key="2">
    <source>
        <dbReference type="ARBA" id="ARBA00022695"/>
    </source>
</evidence>
<dbReference type="CDD" id="cd06422">
    <property type="entry name" value="NTP_transferase_like_1"/>
    <property type="match status" value="1"/>
</dbReference>
<sequence>MKAMILAAGRGARLAPLTDTKPKPLVEVNGKPLIVYHIERLASAGFKQIVINTAWLGEMLPKALGDGRQWNIELIYSNEIEALETGGGIKNALPLLGHAPFFVINGDVYIDALPTSLQDIKLNKNRLAHLWLVKNPNHNLNGDFSLIDNKISNIGENKYTFAGIGLYHPDLFTNAPDGAFPLPQILRPAIDNNKINGELLSGNWCDVGTLQRLNELNQSMNKQ</sequence>
<dbReference type="GO" id="GO:0016779">
    <property type="term" value="F:nucleotidyltransferase activity"/>
    <property type="evidence" value="ECO:0007669"/>
    <property type="project" value="UniProtKB-KW"/>
</dbReference>
<dbReference type="Gene3D" id="3.90.550.10">
    <property type="entry name" value="Spore Coat Polysaccharide Biosynthesis Protein SpsA, Chain A"/>
    <property type="match status" value="1"/>
</dbReference>
<keyword evidence="5" id="KW-1185">Reference proteome</keyword>
<keyword evidence="2" id="KW-0548">Nucleotidyltransferase</keyword>
<dbReference type="InterPro" id="IPR029044">
    <property type="entry name" value="Nucleotide-diphossugar_trans"/>
</dbReference>
<evidence type="ECO:0000256" key="1">
    <source>
        <dbReference type="ARBA" id="ARBA00022679"/>
    </source>
</evidence>
<dbReference type="EMBL" id="QYYH01000021">
    <property type="protein sequence ID" value="RJY18479.1"/>
    <property type="molecule type" value="Genomic_DNA"/>
</dbReference>
<dbReference type="AlphaFoldDB" id="A0A3A6UHH4"/>
<reference evidence="4 5" key="1">
    <citation type="submission" date="2018-09" db="EMBL/GenBank/DDBJ databases">
        <title>Phylogeny of the Shewanellaceae, and recommendation for two new genera, Pseudoshewanella and Parashewanella.</title>
        <authorList>
            <person name="Wang G."/>
        </authorList>
    </citation>
    <scope>NUCLEOTIDE SEQUENCE [LARGE SCALE GENOMIC DNA]</scope>
    <source>
        <strain evidence="4 5">KCTC 22492</strain>
    </source>
</reference>
<dbReference type="Proteomes" id="UP000273022">
    <property type="component" value="Unassembled WGS sequence"/>
</dbReference>
<gene>
    <name evidence="4" type="ORF">D5R81_04985</name>
</gene>
<evidence type="ECO:0000259" key="3">
    <source>
        <dbReference type="Pfam" id="PF00483"/>
    </source>
</evidence>
<dbReference type="OrthoDB" id="9788272at2"/>
<keyword evidence="1 4" id="KW-0808">Transferase</keyword>
<proteinExistence type="predicted"/>
<dbReference type="InterPro" id="IPR005835">
    <property type="entry name" value="NTP_transferase_dom"/>
</dbReference>
<dbReference type="SUPFAM" id="SSF53448">
    <property type="entry name" value="Nucleotide-diphospho-sugar transferases"/>
    <property type="match status" value="1"/>
</dbReference>
<name>A0A3A6UHH4_9GAMM</name>
<dbReference type="InterPro" id="IPR050065">
    <property type="entry name" value="GlmU-like"/>
</dbReference>
<dbReference type="InterPro" id="IPR054790">
    <property type="entry name" value="MurU"/>
</dbReference>
<protein>
    <submittedName>
        <fullName evidence="4">Nucleotidyltransferase family protein</fullName>
    </submittedName>
</protein>
<evidence type="ECO:0000313" key="4">
    <source>
        <dbReference type="EMBL" id="RJY18479.1"/>
    </source>
</evidence>
<comment type="caution">
    <text evidence="4">The sequence shown here is derived from an EMBL/GenBank/DDBJ whole genome shotgun (WGS) entry which is preliminary data.</text>
</comment>
<feature type="domain" description="Nucleotidyl transferase" evidence="3">
    <location>
        <begin position="2"/>
        <end position="221"/>
    </location>
</feature>
<dbReference type="Pfam" id="PF00483">
    <property type="entry name" value="NTP_transferase"/>
    <property type="match status" value="1"/>
</dbReference>
<organism evidence="4 5">
    <name type="scientific">Parashewanella spongiae</name>
    <dbReference type="NCBI Taxonomy" id="342950"/>
    <lineage>
        <taxon>Bacteria</taxon>
        <taxon>Pseudomonadati</taxon>
        <taxon>Pseudomonadota</taxon>
        <taxon>Gammaproteobacteria</taxon>
        <taxon>Alteromonadales</taxon>
        <taxon>Shewanellaceae</taxon>
        <taxon>Parashewanella</taxon>
    </lineage>
</organism>
<accession>A0A3A6UHH4</accession>
<evidence type="ECO:0000313" key="5">
    <source>
        <dbReference type="Proteomes" id="UP000273022"/>
    </source>
</evidence>
<dbReference type="PANTHER" id="PTHR43584">
    <property type="entry name" value="NUCLEOTIDYL TRANSFERASE"/>
    <property type="match status" value="1"/>
</dbReference>
<dbReference type="NCBIfam" id="NF045761">
    <property type="entry name" value="NAMPUrTaseMurU"/>
    <property type="match status" value="1"/>
</dbReference>